<evidence type="ECO:0000256" key="1">
    <source>
        <dbReference type="SAM" id="Phobius"/>
    </source>
</evidence>
<dbReference type="EMBL" id="CP060713">
    <property type="protein sequence ID" value="QNN55212.1"/>
    <property type="molecule type" value="Genomic_DNA"/>
</dbReference>
<gene>
    <name evidence="2" type="ORF">H9L09_02635</name>
</gene>
<dbReference type="AlphaFoldDB" id="A0A7G9RHY7"/>
<proteinExistence type="predicted"/>
<dbReference type="KEGG" id="nmes:H9L09_02635"/>
<sequence>MSPASPLSLVTTIVPGLSEVATSAPAVNPYLVGVGTFIVLLALMGALLAFGRGRDHS</sequence>
<dbReference type="Proteomes" id="UP000515947">
    <property type="component" value="Chromosome"/>
</dbReference>
<keyword evidence="1" id="KW-1133">Transmembrane helix</keyword>
<reference evidence="2 3" key="1">
    <citation type="submission" date="2020-08" db="EMBL/GenBank/DDBJ databases">
        <title>Genome sequence of Nocardioides mesophilus KACC 16243T.</title>
        <authorList>
            <person name="Hyun D.-W."/>
            <person name="Bae J.-W."/>
        </authorList>
    </citation>
    <scope>NUCLEOTIDE SEQUENCE [LARGE SCALE GENOMIC DNA]</scope>
    <source>
        <strain evidence="2 3">KACC 16243</strain>
    </source>
</reference>
<accession>A0A7G9RHY7</accession>
<feature type="transmembrane region" description="Helical" evidence="1">
    <location>
        <begin position="30"/>
        <end position="50"/>
    </location>
</feature>
<keyword evidence="1" id="KW-0472">Membrane</keyword>
<protein>
    <submittedName>
        <fullName evidence="2">Uncharacterized protein</fullName>
    </submittedName>
</protein>
<evidence type="ECO:0000313" key="2">
    <source>
        <dbReference type="EMBL" id="QNN55212.1"/>
    </source>
</evidence>
<keyword evidence="1" id="KW-0812">Transmembrane</keyword>
<dbReference type="RefSeq" id="WP_187581052.1">
    <property type="nucleotide sequence ID" value="NZ_CP060713.1"/>
</dbReference>
<evidence type="ECO:0000313" key="3">
    <source>
        <dbReference type="Proteomes" id="UP000515947"/>
    </source>
</evidence>
<organism evidence="2 3">
    <name type="scientific">Nocardioides mesophilus</name>
    <dbReference type="NCBI Taxonomy" id="433659"/>
    <lineage>
        <taxon>Bacteria</taxon>
        <taxon>Bacillati</taxon>
        <taxon>Actinomycetota</taxon>
        <taxon>Actinomycetes</taxon>
        <taxon>Propionibacteriales</taxon>
        <taxon>Nocardioidaceae</taxon>
        <taxon>Nocardioides</taxon>
    </lineage>
</organism>
<keyword evidence="3" id="KW-1185">Reference proteome</keyword>
<name>A0A7G9RHY7_9ACTN</name>